<dbReference type="eggNOG" id="ENOG502SCTF">
    <property type="taxonomic scope" value="Eukaryota"/>
</dbReference>
<evidence type="ECO:0000313" key="11">
    <source>
        <dbReference type="Proteomes" id="UP000077115"/>
    </source>
</evidence>
<name>A0A177WX38_BATDL</name>
<reference evidence="10 11" key="2">
    <citation type="submission" date="2016-05" db="EMBL/GenBank/DDBJ databases">
        <title>Lineage-specific infection strategies underlie the spectrum of fungal disease in amphibians.</title>
        <authorList>
            <person name="Cuomo C.A."/>
            <person name="Farrer R.A."/>
            <person name="James T."/>
            <person name="Longcore J."/>
            <person name="Birren B."/>
        </authorList>
    </citation>
    <scope>NUCLEOTIDE SEQUENCE [LARGE SCALE GENOMIC DNA]</scope>
    <source>
        <strain evidence="10 11">JEL423</strain>
    </source>
</reference>
<dbReference type="CDD" id="cd21176">
    <property type="entry name" value="LPMO_auxiliary-like"/>
    <property type="match status" value="1"/>
</dbReference>
<keyword evidence="5" id="KW-0325">Glycoprotein</keyword>
<dbReference type="AlphaFoldDB" id="A0A177WX38"/>
<proteinExistence type="predicted"/>
<keyword evidence="2" id="KW-1003">Cell membrane</keyword>
<gene>
    <name evidence="10" type="ORF">BDEG_27857</name>
</gene>
<sequence>MQLVTAFIAALASSASAHFILTSPATRGFDELKESTAPCGGYNTVASRTNAALKSNLVLEIADANAVITVKFGPGENPTTFPYTLGSRNYTAVGNYTIPIDMTSANASGILQMGQIGTIQVILQGTDGMLYQCADITLAATNGGSSASTSAAAPAGTNAAKAANSAKKTALSVIGPMAIAIPLVLLF</sequence>
<evidence type="ECO:0000259" key="9">
    <source>
        <dbReference type="Pfam" id="PF20238"/>
    </source>
</evidence>
<dbReference type="PANTHER" id="PTHR34992:SF1">
    <property type="entry name" value="COPPER ACQUISITION FACTOR BIM1-LIKE DOMAIN-CONTAINING PROTEIN"/>
    <property type="match status" value="1"/>
</dbReference>
<evidence type="ECO:0000256" key="1">
    <source>
        <dbReference type="ARBA" id="ARBA00004236"/>
    </source>
</evidence>
<organism evidence="10 11">
    <name type="scientific">Batrachochytrium dendrobatidis (strain JEL423)</name>
    <dbReference type="NCBI Taxonomy" id="403673"/>
    <lineage>
        <taxon>Eukaryota</taxon>
        <taxon>Fungi</taxon>
        <taxon>Fungi incertae sedis</taxon>
        <taxon>Chytridiomycota</taxon>
        <taxon>Chytridiomycota incertae sedis</taxon>
        <taxon>Chytridiomycetes</taxon>
        <taxon>Rhizophydiales</taxon>
        <taxon>Rhizophydiales incertae sedis</taxon>
        <taxon>Batrachochytrium</taxon>
    </lineage>
</organism>
<dbReference type="STRING" id="403673.A0A177WX38"/>
<dbReference type="EMBL" id="DS022313">
    <property type="protein sequence ID" value="OAJ44647.1"/>
    <property type="molecule type" value="Genomic_DNA"/>
</dbReference>
<keyword evidence="4" id="KW-0472">Membrane</keyword>
<accession>A0A177WX38</accession>
<evidence type="ECO:0000256" key="7">
    <source>
        <dbReference type="ARBA" id="ARBA00037868"/>
    </source>
</evidence>
<evidence type="ECO:0000256" key="6">
    <source>
        <dbReference type="ARBA" id="ARBA00023288"/>
    </source>
</evidence>
<protein>
    <recommendedName>
        <fullName evidence="9">Copper acquisition factor BIM1-like domain-containing protein</fullName>
    </recommendedName>
</protein>
<dbReference type="InterPro" id="IPR046936">
    <property type="entry name" value="BIM1-like"/>
</dbReference>
<dbReference type="InterPro" id="IPR046530">
    <property type="entry name" value="BIM1-like_dom"/>
</dbReference>
<evidence type="ECO:0000313" key="10">
    <source>
        <dbReference type="EMBL" id="OAJ44647.1"/>
    </source>
</evidence>
<dbReference type="Proteomes" id="UP000077115">
    <property type="component" value="Unassembled WGS sequence"/>
</dbReference>
<keyword evidence="6" id="KW-0449">Lipoprotein</keyword>
<comment type="subcellular location">
    <subcellularLocation>
        <location evidence="1">Cell membrane</location>
    </subcellularLocation>
    <subcellularLocation>
        <location evidence="7">Endomembrane system</location>
        <topology evidence="7">Lipid-anchor</topology>
    </subcellularLocation>
</comment>
<evidence type="ECO:0000256" key="8">
    <source>
        <dbReference type="SAM" id="SignalP"/>
    </source>
</evidence>
<feature type="domain" description="Copper acquisition factor BIM1-like" evidence="9">
    <location>
        <begin position="16"/>
        <end position="144"/>
    </location>
</feature>
<reference evidence="10 11" key="1">
    <citation type="submission" date="2006-10" db="EMBL/GenBank/DDBJ databases">
        <title>The Genome Sequence of Batrachochytrium dendrobatidis JEL423.</title>
        <authorList>
            <consortium name="The Broad Institute Genome Sequencing Platform"/>
            <person name="Birren B."/>
            <person name="Lander E."/>
            <person name="Galagan J."/>
            <person name="Cuomo C."/>
            <person name="Devon K."/>
            <person name="Jaffe D."/>
            <person name="Butler J."/>
            <person name="Alvarez P."/>
            <person name="Gnerre S."/>
            <person name="Grabherr M."/>
            <person name="Kleber M."/>
            <person name="Mauceli E."/>
            <person name="Brockman W."/>
            <person name="Young S."/>
            <person name="LaButti K."/>
            <person name="Sykes S."/>
            <person name="DeCaprio D."/>
            <person name="Crawford M."/>
            <person name="Koehrsen M."/>
            <person name="Engels R."/>
            <person name="Montgomery P."/>
            <person name="Pearson M."/>
            <person name="Howarth C."/>
            <person name="Larson L."/>
            <person name="White J."/>
            <person name="O'Leary S."/>
            <person name="Kodira C."/>
            <person name="Zeng Q."/>
            <person name="Yandava C."/>
            <person name="Alvarado L."/>
            <person name="Longcore J."/>
            <person name="James T."/>
        </authorList>
    </citation>
    <scope>NUCLEOTIDE SEQUENCE [LARGE SCALE GENOMIC DNA]</scope>
    <source>
        <strain evidence="10 11">JEL423</strain>
    </source>
</reference>
<dbReference type="OrthoDB" id="2137276at2759"/>
<dbReference type="GO" id="GO:0005886">
    <property type="term" value="C:plasma membrane"/>
    <property type="evidence" value="ECO:0007669"/>
    <property type="project" value="UniProtKB-SubCell"/>
</dbReference>
<dbReference type="GO" id="GO:0012505">
    <property type="term" value="C:endomembrane system"/>
    <property type="evidence" value="ECO:0007669"/>
    <property type="project" value="UniProtKB-SubCell"/>
</dbReference>
<evidence type="ECO:0000256" key="4">
    <source>
        <dbReference type="ARBA" id="ARBA00023136"/>
    </source>
</evidence>
<evidence type="ECO:0000256" key="3">
    <source>
        <dbReference type="ARBA" id="ARBA00022729"/>
    </source>
</evidence>
<keyword evidence="3 8" id="KW-0732">Signal</keyword>
<dbReference type="PANTHER" id="PTHR34992">
    <property type="entry name" value="HYPHAL ANASTAMOSIS-7 PROTEIN"/>
    <property type="match status" value="1"/>
</dbReference>
<evidence type="ECO:0000256" key="5">
    <source>
        <dbReference type="ARBA" id="ARBA00023180"/>
    </source>
</evidence>
<dbReference type="VEuPathDB" id="FungiDB:BDEG_27857"/>
<feature type="chain" id="PRO_5008077965" description="Copper acquisition factor BIM1-like domain-containing protein" evidence="8">
    <location>
        <begin position="18"/>
        <end position="187"/>
    </location>
</feature>
<feature type="signal peptide" evidence="8">
    <location>
        <begin position="1"/>
        <end position="17"/>
    </location>
</feature>
<dbReference type="Pfam" id="PF20238">
    <property type="entry name" value="BIM1-like_dom"/>
    <property type="match status" value="1"/>
</dbReference>
<evidence type="ECO:0000256" key="2">
    <source>
        <dbReference type="ARBA" id="ARBA00022475"/>
    </source>
</evidence>